<dbReference type="Proteomes" id="UP000077469">
    <property type="component" value="Chromosome"/>
</dbReference>
<reference evidence="3 4" key="1">
    <citation type="submission" date="2014-01" db="EMBL/GenBank/DDBJ databases">
        <title>Genome sequencing of Thermotog hypogea.</title>
        <authorList>
            <person name="Zhang X."/>
            <person name="Alvare G."/>
            <person name="Fristensky B."/>
            <person name="Chen L."/>
            <person name="Suen T."/>
            <person name="Chen Q."/>
            <person name="Ma K."/>
        </authorList>
    </citation>
    <scope>NUCLEOTIDE SEQUENCE [LARGE SCALE GENOMIC DNA]</scope>
    <source>
        <strain evidence="3 4">DSM 11164</strain>
    </source>
</reference>
<dbReference type="InterPro" id="IPR027417">
    <property type="entry name" value="P-loop_NTPase"/>
</dbReference>
<feature type="coiled-coil region" evidence="1">
    <location>
        <begin position="435"/>
        <end position="566"/>
    </location>
</feature>
<dbReference type="Pfam" id="PF13476">
    <property type="entry name" value="AAA_23"/>
    <property type="match status" value="1"/>
</dbReference>
<dbReference type="PATRIC" id="fig|1123384.7.peg.1296"/>
<dbReference type="GO" id="GO:0006302">
    <property type="term" value="P:double-strand break repair"/>
    <property type="evidence" value="ECO:0007669"/>
    <property type="project" value="InterPro"/>
</dbReference>
<proteinExistence type="predicted"/>
<feature type="coiled-coil region" evidence="1">
    <location>
        <begin position="266"/>
        <end position="394"/>
    </location>
</feature>
<keyword evidence="1" id="KW-0175">Coiled coil</keyword>
<dbReference type="Gene3D" id="3.40.50.300">
    <property type="entry name" value="P-loop containing nucleotide triphosphate hydrolases"/>
    <property type="match status" value="2"/>
</dbReference>
<protein>
    <recommendedName>
        <fullName evidence="2">Rad50/SbcC-type AAA domain-containing protein</fullName>
    </recommendedName>
</protein>
<dbReference type="EMBL" id="CP007141">
    <property type="protein sequence ID" value="AJC74790.1"/>
    <property type="molecule type" value="Genomic_DNA"/>
</dbReference>
<accession>A0A0X1KU12</accession>
<keyword evidence="4" id="KW-1185">Reference proteome</keyword>
<gene>
    <name evidence="3" type="ORF">AJ81_06430</name>
</gene>
<dbReference type="PANTHER" id="PTHR32114">
    <property type="entry name" value="ABC TRANSPORTER ABCH.3"/>
    <property type="match status" value="1"/>
</dbReference>
<dbReference type="STRING" id="1123384.AJ81_06430"/>
<dbReference type="SUPFAM" id="SSF52540">
    <property type="entry name" value="P-loop containing nucleoside triphosphate hydrolases"/>
    <property type="match status" value="1"/>
</dbReference>
<sequence>MLDFKDGVFLILGQNGAGKSSLLEAIVFSLYGVGVRYGKRSPLDYVRSGADHCQVKFSFLRGGKKYEVVRRVRTKDRSSEAVLFVNDRILASQRSLVDEKLKEIMGASYESFTSTFFLPQGMVSSLLTATRSKINDIVFDVLFEKKKLAKVIEKVNDAFKDAQRDRDELLRRVNEMKDEIERLDSHIKETPLDLLESEIKNLDRQISSKEEELKSVERDLQMHSQIDSLEKVLRSKVDERKTLLILLEEERKISSAKSLELPYRELLHASESLKKVESNIEKLQVNRSKIQQELQRLEEEVRKASLEISQCDAVVQETQKEIERLSKIDEQCEQLVERSSNLKERRTMLEQHLQNRKQDLEKTTRRIQEKKKEHVELERELNSLTEEFERVKSSAILWMADQIAEELQDGDRCPVCGGTYKKRSVGKFEYDLEKYKQIRETIEKLKEKRAQILTELENLSETDRKLNEEFTAVQQQLRQIELEEGQISQKLNELGYTPQIKKKLRELNVQLQKLLMKKSALAADVSKKEATKQQLQLRLKELEEDLKALVEEQKELTSRKQSVENELLLSLTKIGMDFETFKQYVVKDLPAVSAQERLSRIDAEIGQLESQIEQLKGSVKKSREECQRMERSLRQELEVLKNQRDQKINRRAIVKHFMERKEELSKQLEKLQERFEEARKLSSILSMVRETLAAREFQSYVANTVLSEIVEHANHLLDFLTDGRFSLSIDDSGFVVRDGIVKRDANGLSGGEKTLVSIALAMSIAEQATGEMEAFFIDEGFSSLDSDNKLKVADALKRLERLNKVIGFVTHEPEFADYFDRKLIVEKGGKLRWT</sequence>
<dbReference type="PANTHER" id="PTHR32114:SF2">
    <property type="entry name" value="ABC TRANSPORTER ABCH.3"/>
    <property type="match status" value="1"/>
</dbReference>
<dbReference type="Gene3D" id="1.10.287.1490">
    <property type="match status" value="1"/>
</dbReference>
<feature type="coiled-coil region" evidence="1">
    <location>
        <begin position="145"/>
        <end position="226"/>
    </location>
</feature>
<dbReference type="GO" id="GO:0016887">
    <property type="term" value="F:ATP hydrolysis activity"/>
    <property type="evidence" value="ECO:0007669"/>
    <property type="project" value="InterPro"/>
</dbReference>
<dbReference type="Pfam" id="PF13558">
    <property type="entry name" value="SbcC_Walker_B"/>
    <property type="match status" value="1"/>
</dbReference>
<feature type="coiled-coil region" evidence="1">
    <location>
        <begin position="591"/>
        <end position="681"/>
    </location>
</feature>
<name>A0A0X1KU12_9THEM</name>
<evidence type="ECO:0000313" key="4">
    <source>
        <dbReference type="Proteomes" id="UP000077469"/>
    </source>
</evidence>
<dbReference type="InterPro" id="IPR038729">
    <property type="entry name" value="Rad50/SbcC_AAA"/>
</dbReference>
<evidence type="ECO:0000256" key="1">
    <source>
        <dbReference type="SAM" id="Coils"/>
    </source>
</evidence>
<dbReference type="RefSeq" id="WP_031504595.1">
    <property type="nucleotide sequence ID" value="NC_022795.1"/>
</dbReference>
<dbReference type="AlphaFoldDB" id="A0A0X1KU12"/>
<dbReference type="KEGG" id="phy:AJ81_06430"/>
<evidence type="ECO:0000313" key="3">
    <source>
        <dbReference type="EMBL" id="AJC74790.1"/>
    </source>
</evidence>
<evidence type="ECO:0000259" key="2">
    <source>
        <dbReference type="Pfam" id="PF13476"/>
    </source>
</evidence>
<organism evidence="3 4">
    <name type="scientific">Pseudothermotoga hypogea DSM 11164 = NBRC 106472</name>
    <dbReference type="NCBI Taxonomy" id="1123384"/>
    <lineage>
        <taxon>Bacteria</taxon>
        <taxon>Thermotogati</taxon>
        <taxon>Thermotogota</taxon>
        <taxon>Thermotogae</taxon>
        <taxon>Thermotogales</taxon>
        <taxon>Thermotogaceae</taxon>
        <taxon>Pseudothermotoga</taxon>
    </lineage>
</organism>
<dbReference type="OrthoDB" id="9795626at2"/>
<dbReference type="PaxDb" id="1123384-AJ81_06430"/>
<feature type="domain" description="Rad50/SbcC-type AAA" evidence="2">
    <location>
        <begin position="2"/>
        <end position="214"/>
    </location>
</feature>